<evidence type="ECO:0000313" key="4">
    <source>
        <dbReference type="Proteomes" id="UP000054735"/>
    </source>
</evidence>
<keyword evidence="1" id="KW-0472">Membrane</keyword>
<dbReference type="STRING" id="28083.Lbir_2754"/>
<proteinExistence type="predicted"/>
<feature type="transmembrane region" description="Helical" evidence="1">
    <location>
        <begin position="38"/>
        <end position="62"/>
    </location>
</feature>
<gene>
    <name evidence="2" type="ORF">Lbir_2754</name>
    <name evidence="3" type="ORF">NCTC12437_00908</name>
</gene>
<dbReference type="OrthoDB" id="7066027at2"/>
<sequence length="67" mass="7464">MFTKAIILIVMLVILFALGSGLIFLIKDKGSSNRTVKALSWRIGLSLLLFLFLLLAFSMGWIQPHSV</sequence>
<dbReference type="InterPro" id="IPR021313">
    <property type="entry name" value="DUF2909"/>
</dbReference>
<protein>
    <submittedName>
        <fullName evidence="3">Protein of uncharacterized function (DUF2909)</fullName>
    </submittedName>
</protein>
<dbReference type="EMBL" id="UGNW01000001">
    <property type="protein sequence ID" value="STX31138.1"/>
    <property type="molecule type" value="Genomic_DNA"/>
</dbReference>
<evidence type="ECO:0000256" key="1">
    <source>
        <dbReference type="SAM" id="Phobius"/>
    </source>
</evidence>
<dbReference type="AlphaFoldDB" id="A0A378I7D5"/>
<dbReference type="RefSeq" id="WP_058524741.1">
    <property type="nucleotide sequence ID" value="NZ_CAAAHV010000004.1"/>
</dbReference>
<accession>A0A378I7D5</accession>
<dbReference type="NCBIfam" id="NF033233">
    <property type="entry name" value="twin_helix"/>
    <property type="match status" value="1"/>
</dbReference>
<reference evidence="2 4" key="1">
    <citation type="submission" date="2015-11" db="EMBL/GenBank/DDBJ databases">
        <title>Genomic analysis of 38 Legionella species identifies large and diverse effector repertoires.</title>
        <authorList>
            <person name="Burstein D."/>
            <person name="Amaro F."/>
            <person name="Zusman T."/>
            <person name="Lifshitz Z."/>
            <person name="Cohen O."/>
            <person name="Gilbert J.A."/>
            <person name="Pupko T."/>
            <person name="Shuman H.A."/>
            <person name="Segal G."/>
        </authorList>
    </citation>
    <scope>NUCLEOTIDE SEQUENCE [LARGE SCALE GENOMIC DNA]</scope>
    <source>
        <strain evidence="2 4">CDC#1407-AL-14</strain>
    </source>
</reference>
<feature type="transmembrane region" description="Helical" evidence="1">
    <location>
        <begin position="6"/>
        <end position="26"/>
    </location>
</feature>
<name>A0A378I7D5_9GAMM</name>
<dbReference type="EMBL" id="LNXT01000048">
    <property type="protein sequence ID" value="KTC68152.1"/>
    <property type="molecule type" value="Genomic_DNA"/>
</dbReference>
<keyword evidence="4" id="KW-1185">Reference proteome</keyword>
<keyword evidence="1" id="KW-0812">Transmembrane</keyword>
<evidence type="ECO:0000313" key="5">
    <source>
        <dbReference type="Proteomes" id="UP000255066"/>
    </source>
</evidence>
<dbReference type="Pfam" id="PF11137">
    <property type="entry name" value="DUF2909"/>
    <property type="match status" value="1"/>
</dbReference>
<organism evidence="3 5">
    <name type="scientific">Legionella birminghamensis</name>
    <dbReference type="NCBI Taxonomy" id="28083"/>
    <lineage>
        <taxon>Bacteria</taxon>
        <taxon>Pseudomonadati</taxon>
        <taxon>Pseudomonadota</taxon>
        <taxon>Gammaproteobacteria</taxon>
        <taxon>Legionellales</taxon>
        <taxon>Legionellaceae</taxon>
        <taxon>Legionella</taxon>
    </lineage>
</organism>
<dbReference type="Proteomes" id="UP000255066">
    <property type="component" value="Unassembled WGS sequence"/>
</dbReference>
<evidence type="ECO:0000313" key="3">
    <source>
        <dbReference type="EMBL" id="STX31138.1"/>
    </source>
</evidence>
<reference evidence="3 5" key="2">
    <citation type="submission" date="2018-06" db="EMBL/GenBank/DDBJ databases">
        <authorList>
            <consortium name="Pathogen Informatics"/>
            <person name="Doyle S."/>
        </authorList>
    </citation>
    <scope>NUCLEOTIDE SEQUENCE [LARGE SCALE GENOMIC DNA]</scope>
    <source>
        <strain evidence="3 5">NCTC12437</strain>
    </source>
</reference>
<keyword evidence="1" id="KW-1133">Transmembrane helix</keyword>
<evidence type="ECO:0000313" key="2">
    <source>
        <dbReference type="EMBL" id="KTC68152.1"/>
    </source>
</evidence>
<dbReference type="Proteomes" id="UP000054735">
    <property type="component" value="Unassembled WGS sequence"/>
</dbReference>